<sequence>MKEYKTARVKLGRLKVDKTLQHRIRARGQLFGREFLDELKENVKDIGVVRAIKVVELSKNDVNPLTEEAYTKGDLIVFDGIHRTICLREILDEEGRDYNDEETIVEIWSGGSFSDAVSLSCSANADNAHSYRRNVGDKKQAIIDYIEFMKADATSKGKIIFPFKYADWAEKFKCNEKSLKQLGTSSRLFREELRAKELQWITELKGKGFTNVEISQLSRQICYEGLGLNEDKIRKTKPEKSPKATFFRSSTEQPDCKQTAAKARPEPIKTVLHHIDTVPRSITATYHEPTSIKDIRTMSGDLVADLNYKQFRDALKAMPGIERAKTGRLVYQLCKALAMDGSLPKQMRNIEFNFKTEEK</sequence>
<evidence type="ECO:0000256" key="1">
    <source>
        <dbReference type="SAM" id="MobiDB-lite"/>
    </source>
</evidence>
<proteinExistence type="predicted"/>
<accession>A0A0C1Q4P8</accession>
<dbReference type="AlphaFoldDB" id="A0A0C1Q4P8"/>
<dbReference type="RefSeq" id="WP_039611185.1">
    <property type="nucleotide sequence ID" value="NZ_JWIC01000008.1"/>
</dbReference>
<evidence type="ECO:0000313" key="2">
    <source>
        <dbReference type="EMBL" id="KID55531.1"/>
    </source>
</evidence>
<reference evidence="2 3" key="1">
    <citation type="submission" date="2014-12" db="EMBL/GenBank/DDBJ databases">
        <title>Draft Genome Sequence of Pseudoalteromonas luteoviolacea HI1.</title>
        <authorList>
            <person name="Asahina A.Y."/>
            <person name="Hadfield M.G."/>
        </authorList>
    </citation>
    <scope>NUCLEOTIDE SEQUENCE [LARGE SCALE GENOMIC DNA]</scope>
    <source>
        <strain evidence="2 3">HI1</strain>
    </source>
</reference>
<comment type="caution">
    <text evidence="2">The sequence shown here is derived from an EMBL/GenBank/DDBJ whole genome shotgun (WGS) entry which is preliminary data.</text>
</comment>
<evidence type="ECO:0000313" key="3">
    <source>
        <dbReference type="Proteomes" id="UP000031327"/>
    </source>
</evidence>
<feature type="region of interest" description="Disordered" evidence="1">
    <location>
        <begin position="237"/>
        <end position="263"/>
    </location>
</feature>
<protein>
    <submittedName>
        <fullName evidence="2">Uncharacterized protein</fullName>
    </submittedName>
</protein>
<name>A0A0C1Q4P8_9GAMM</name>
<organism evidence="2 3">
    <name type="scientific">Pseudoalteromonas luteoviolacea</name>
    <dbReference type="NCBI Taxonomy" id="43657"/>
    <lineage>
        <taxon>Bacteria</taxon>
        <taxon>Pseudomonadati</taxon>
        <taxon>Pseudomonadota</taxon>
        <taxon>Gammaproteobacteria</taxon>
        <taxon>Alteromonadales</taxon>
        <taxon>Pseudoalteromonadaceae</taxon>
        <taxon>Pseudoalteromonas</taxon>
    </lineage>
</organism>
<gene>
    <name evidence="2" type="ORF">JF50_20195</name>
</gene>
<dbReference type="EMBL" id="JWIC01000008">
    <property type="protein sequence ID" value="KID55531.1"/>
    <property type="molecule type" value="Genomic_DNA"/>
</dbReference>
<dbReference type="Proteomes" id="UP000031327">
    <property type="component" value="Unassembled WGS sequence"/>
</dbReference>